<dbReference type="InterPro" id="IPR000415">
    <property type="entry name" value="Nitroreductase-like"/>
</dbReference>
<proteinExistence type="predicted"/>
<dbReference type="AlphaFoldDB" id="A0A508YVB2"/>
<dbReference type="InterPro" id="IPR029479">
    <property type="entry name" value="Nitroreductase"/>
</dbReference>
<dbReference type="SUPFAM" id="SSF55469">
    <property type="entry name" value="FMN-dependent nitroreductase-like"/>
    <property type="match status" value="1"/>
</dbReference>
<dbReference type="Pfam" id="PF00881">
    <property type="entry name" value="Nitroreductase"/>
    <property type="match status" value="1"/>
</dbReference>
<sequence>MELMDLLQSRRAFREYDDQPLTSEELQPILLAAETSPVGLGKYRNHRLTVIQDPKVLKQIQNIYQAPTLIVVSSPDPGQLEFIDAGIIVHNMELAAENEGLAANYNMACLASLPKAVIPAGMTPCFAITLGHTKEKLTPRDLDIKRIPINWIVSTL</sequence>
<dbReference type="Proteomes" id="UP000365705">
    <property type="component" value="Unassembled WGS sequence"/>
</dbReference>
<protein>
    <recommendedName>
        <fullName evidence="4">Nitroreductase domain-containing protein</fullName>
    </recommendedName>
</protein>
<dbReference type="Gene3D" id="3.40.109.10">
    <property type="entry name" value="NADH Oxidase"/>
    <property type="match status" value="1"/>
</dbReference>
<evidence type="ECO:0000256" key="2">
    <source>
        <dbReference type="ARBA" id="ARBA00022643"/>
    </source>
</evidence>
<dbReference type="PANTHER" id="PTHR23026">
    <property type="entry name" value="NADPH NITROREDUCTASE"/>
    <property type="match status" value="1"/>
</dbReference>
<dbReference type="InterPro" id="IPR050627">
    <property type="entry name" value="Nitroreductase/BluB"/>
</dbReference>
<gene>
    <name evidence="5" type="ORF">LMUP508_01824</name>
</gene>
<evidence type="ECO:0000313" key="6">
    <source>
        <dbReference type="Proteomes" id="UP000365705"/>
    </source>
</evidence>
<evidence type="ECO:0000256" key="1">
    <source>
        <dbReference type="ARBA" id="ARBA00022630"/>
    </source>
</evidence>
<keyword evidence="3" id="KW-0560">Oxidoreductase</keyword>
<dbReference type="PANTHER" id="PTHR23026:SF90">
    <property type="entry name" value="IODOTYROSINE DEIODINASE 1"/>
    <property type="match status" value="1"/>
</dbReference>
<evidence type="ECO:0000313" key="5">
    <source>
        <dbReference type="EMBL" id="VTZ92984.1"/>
    </source>
</evidence>
<keyword evidence="1" id="KW-0285">Flavoprotein</keyword>
<reference evidence="5 6" key="1">
    <citation type="submission" date="2019-06" db="EMBL/GenBank/DDBJ databases">
        <authorList>
            <person name="Rodrigo-Torres L."/>
            <person name="Arahal R. D."/>
            <person name="Lucena T."/>
        </authorList>
    </citation>
    <scope>NUCLEOTIDE SEQUENCE [LARGE SCALE GENOMIC DNA]</scope>
    <source>
        <strain evidence="5 6">INIA P508</strain>
    </source>
</reference>
<organism evidence="5 6">
    <name type="scientific">Limosilactobacillus mucosae</name>
    <name type="common">Lactobacillus mucosae</name>
    <dbReference type="NCBI Taxonomy" id="97478"/>
    <lineage>
        <taxon>Bacteria</taxon>
        <taxon>Bacillati</taxon>
        <taxon>Bacillota</taxon>
        <taxon>Bacilli</taxon>
        <taxon>Lactobacillales</taxon>
        <taxon>Lactobacillaceae</taxon>
        <taxon>Limosilactobacillus</taxon>
    </lineage>
</organism>
<evidence type="ECO:0000259" key="4">
    <source>
        <dbReference type="Pfam" id="PF00881"/>
    </source>
</evidence>
<feature type="domain" description="Nitroreductase" evidence="4">
    <location>
        <begin position="8"/>
        <end position="62"/>
    </location>
</feature>
<dbReference type="GO" id="GO:0016491">
    <property type="term" value="F:oxidoreductase activity"/>
    <property type="evidence" value="ECO:0007669"/>
    <property type="project" value="UniProtKB-KW"/>
</dbReference>
<name>A0A508YVB2_LIMMU</name>
<evidence type="ECO:0000256" key="3">
    <source>
        <dbReference type="ARBA" id="ARBA00023002"/>
    </source>
</evidence>
<accession>A0A508YVB2</accession>
<keyword evidence="2" id="KW-0288">FMN</keyword>
<dbReference type="EMBL" id="CABFNH010000030">
    <property type="protein sequence ID" value="VTZ92984.1"/>
    <property type="molecule type" value="Genomic_DNA"/>
</dbReference>
<dbReference type="RefSeq" id="WP_143113436.1">
    <property type="nucleotide sequence ID" value="NZ_CABFNH010000030.1"/>
</dbReference>